<gene>
    <name evidence="1" type="ordered locus">pRL100132</name>
</gene>
<keyword evidence="1" id="KW-0614">Plasmid</keyword>
<dbReference type="HOGENOM" id="CLU_2397535_0_0_5"/>
<dbReference type="Proteomes" id="UP000006575">
    <property type="component" value="Plasmid pRL10"/>
</dbReference>
<dbReference type="EnsemblBacteria" id="CAK10355">
    <property type="protein sequence ID" value="CAK10355"/>
    <property type="gene ID" value="pRL100132"/>
</dbReference>
<dbReference type="KEGG" id="rle:pRL100132"/>
<organism evidence="1 2">
    <name type="scientific">Rhizobium johnstonii (strain DSM 114642 / LMG 32736 / 3841)</name>
    <name type="common">Rhizobium leguminosarum bv. viciae</name>
    <dbReference type="NCBI Taxonomy" id="216596"/>
    <lineage>
        <taxon>Bacteria</taxon>
        <taxon>Pseudomonadati</taxon>
        <taxon>Pseudomonadota</taxon>
        <taxon>Alphaproteobacteria</taxon>
        <taxon>Hyphomicrobiales</taxon>
        <taxon>Rhizobiaceae</taxon>
        <taxon>Rhizobium/Agrobacterium group</taxon>
        <taxon>Rhizobium</taxon>
        <taxon>Rhizobium johnstonii</taxon>
    </lineage>
</organism>
<keyword evidence="2" id="KW-1185">Reference proteome</keyword>
<geneLocation type="plasmid" evidence="1 2">
    <name>pRL10</name>
</geneLocation>
<sequence length="93" mass="10791">MNSPRARFWQSFHQQVDVEKIFVSLLMQLFSTEAGNRDIDHPTVTRRYRIGLIVSPDERFLQPFGSRLGLRWGQGTDALPKRSQPHQVSLGRQ</sequence>
<protein>
    <submittedName>
        <fullName evidence="1">Uncharacterized protein</fullName>
    </submittedName>
</protein>
<reference evidence="1 2" key="1">
    <citation type="journal article" date="2006" name="Genome Biol.">
        <title>The genome of Rhizobium leguminosarum has recognizable core and accessory components.</title>
        <authorList>
            <person name="Young J.W."/>
            <person name="Crossman L.C."/>
            <person name="Johnston A.W.B."/>
            <person name="Thomson N.R."/>
            <person name="Ghazoui Z.F."/>
            <person name="Hull K.H."/>
            <person name="Wexler M."/>
            <person name="Curson A.R.J."/>
            <person name="Todd J.D."/>
            <person name="Poole P.S."/>
            <person name="Mauchline T.H."/>
            <person name="East A.K."/>
            <person name="Quail M.A."/>
            <person name="Churcher C."/>
            <person name="Arrowsmith C."/>
            <person name="Cherevach A."/>
            <person name="Chillingworth T."/>
            <person name="Clarke K."/>
            <person name="Cronin A."/>
            <person name="Davis P."/>
            <person name="Fraser A."/>
            <person name="Hance Z."/>
            <person name="Hauser H."/>
            <person name="Jagels K."/>
            <person name="Moule S."/>
            <person name="Mungall K."/>
            <person name="Norbertczak H."/>
            <person name="Rabbinowitsch E."/>
            <person name="Sanders M."/>
            <person name="Simmonds M."/>
            <person name="Whitehead S."/>
            <person name="Parkhill J."/>
        </authorList>
    </citation>
    <scope>NUCLEOTIDE SEQUENCE [LARGE SCALE GENOMIC DNA]</scope>
    <source>
        <strain evidence="2">DSM 114642 / LMG 32736 / 3841</strain>
    </source>
</reference>
<accession>Q1M817</accession>
<dbReference type="EMBL" id="AM236084">
    <property type="protein sequence ID" value="CAK10355.1"/>
    <property type="molecule type" value="Genomic_DNA"/>
</dbReference>
<evidence type="ECO:0000313" key="2">
    <source>
        <dbReference type="Proteomes" id="UP000006575"/>
    </source>
</evidence>
<proteinExistence type="predicted"/>
<name>Q1M817_RHIJ3</name>
<dbReference type="AlphaFoldDB" id="Q1M817"/>
<evidence type="ECO:0000313" key="1">
    <source>
        <dbReference type="EMBL" id="CAK10355.1"/>
    </source>
</evidence>